<evidence type="ECO:0000313" key="1">
    <source>
        <dbReference type="EMBL" id="VVV01221.1"/>
    </source>
</evidence>
<comment type="caution">
    <text evidence="1">The sequence shown here is derived from an EMBL/GenBank/DDBJ whole genome shotgun (WGS) entry which is preliminary data.</text>
</comment>
<reference evidence="1" key="1">
    <citation type="submission" date="2019-09" db="EMBL/GenBank/DDBJ databases">
        <authorList>
            <person name="Rodrigo-Torres L."/>
            <person name="Arahal R. D."/>
            <person name="Lucena T."/>
        </authorList>
    </citation>
    <scope>NUCLEOTIDE SEQUENCE</scope>
    <source>
        <strain evidence="1">ISS653</strain>
    </source>
</reference>
<organism evidence="1 2">
    <name type="scientific">Mesonia oceanica</name>
    <dbReference type="NCBI Taxonomy" id="2687242"/>
    <lineage>
        <taxon>Bacteria</taxon>
        <taxon>Pseudomonadati</taxon>
        <taxon>Bacteroidota</taxon>
        <taxon>Flavobacteriia</taxon>
        <taxon>Flavobacteriales</taxon>
        <taxon>Flavobacteriaceae</taxon>
        <taxon>Mesonia</taxon>
    </lineage>
</organism>
<name>A0AC61Y9W8_9FLAO</name>
<dbReference type="EMBL" id="CABVMM010000009">
    <property type="protein sequence ID" value="VVV01221.1"/>
    <property type="molecule type" value="Genomic_DNA"/>
</dbReference>
<evidence type="ECO:0000313" key="2">
    <source>
        <dbReference type="Proteomes" id="UP000356253"/>
    </source>
</evidence>
<protein>
    <submittedName>
        <fullName evidence="1">Lipid III flippase</fullName>
    </submittedName>
</protein>
<keyword evidence="2" id="KW-1185">Reference proteome</keyword>
<sequence length="140" mass="16496">MMSFCSTILLNYVEISIRSTLFKQISEYDAGVWTAMTNISKNYMVFFEAIFSMYVLPKFSRIKLKKEFTKELIYIYKTLLPLFGIGMLLVYFCREWIVNLIYPNFEGLSLLFKWQLIGDFVKLASIVLAHQFLARKLVIL</sequence>
<dbReference type="Proteomes" id="UP000356253">
    <property type="component" value="Unassembled WGS sequence"/>
</dbReference>
<proteinExistence type="predicted"/>
<gene>
    <name evidence="1" type="primary">wzxE_2</name>
    <name evidence="1" type="ORF">FVB9532_02506</name>
</gene>
<accession>A0AC61Y9W8</accession>